<dbReference type="GO" id="GO:0007040">
    <property type="term" value="P:lysosome organization"/>
    <property type="evidence" value="ECO:0007669"/>
    <property type="project" value="TreeGrafter"/>
</dbReference>
<evidence type="ECO:0000256" key="3">
    <source>
        <dbReference type="ARBA" id="ARBA00022771"/>
    </source>
</evidence>
<dbReference type="GO" id="GO:0030897">
    <property type="term" value="C:HOPS complex"/>
    <property type="evidence" value="ECO:0007669"/>
    <property type="project" value="TreeGrafter"/>
</dbReference>
<keyword evidence="2" id="KW-0479">Metal-binding</keyword>
<accession>A0A8S3YUX3</accession>
<dbReference type="AlphaFoldDB" id="A0A8S3YUX3"/>
<feature type="non-terminal residue" evidence="6">
    <location>
        <position position="1"/>
    </location>
</feature>
<sequence>MASILDQYEEESNRAAVRRPNAVAGDMIGPGFIDARLETDAPIFLKKKVNFKPPDQITHLVVANNFLVMAMSSNLLMRLDLDHPDEPDEVELPRAVDDSIHKIFLDPAGRHLIISMSSQDNLYLSRNWKKPKLITKMKGHLIESVGWNWQNTSDNTTSAILLGTSKGLIFETDLAAYEDSRFFQANIEQYLKQNIELETSGKSSHLLFKLLQGKDKPEPVTGLEFDRMPHVDMNMYKYYILATTPGRLYQFIGQVSQVSEPPMFLSLFQQYETGTEHPQFLELPGDFGYSELHLFFPKFRQQATKFAWMAGPGIYYGDINVKGSAGPNSVLANAKLLPYMKDDDKADRPLSMVLTEFHMLVLYPGSMKALCSLNEELVYDDQYPDRVGALKGICKDVIKGTIWTYTPSSVFKYKVTKEDRRIRTMYLDKGEFEMAKEYCKDNPMHLDMVLTKQAEFLFSKGKYEESAAMYALTQNSFEEIALKLIKLPQNDALKMFVHKKLAALRPQDKTQMTMLVTWMIELFLNQLGELKEQGQDDTSEYENTQEEFRKFLTQQKVKECVTHNRSVVYDLIASHGDVEDLVFFAVLMKDFERVISHHIQHDNYRGALEVLTKQ</sequence>
<keyword evidence="7" id="KW-1185">Reference proteome</keyword>
<dbReference type="GO" id="GO:0008333">
    <property type="term" value="P:endosome to lysosome transport"/>
    <property type="evidence" value="ECO:0007669"/>
    <property type="project" value="TreeGrafter"/>
</dbReference>
<protein>
    <recommendedName>
        <fullName evidence="5">Pep3/Vps18 beta-propeller domain-containing protein</fullName>
    </recommendedName>
</protein>
<dbReference type="PANTHER" id="PTHR23323:SF26">
    <property type="entry name" value="VACUOLAR PROTEIN SORTING-ASSOCIATED PROTEIN 18 HOMOLOG"/>
    <property type="match status" value="1"/>
</dbReference>
<dbReference type="InterPro" id="IPR007810">
    <property type="entry name" value="Pep3/Vps18_beta-prop"/>
</dbReference>
<evidence type="ECO:0000259" key="5">
    <source>
        <dbReference type="Pfam" id="PF05131"/>
    </source>
</evidence>
<dbReference type="OrthoDB" id="1845386at2759"/>
<name>A0A8S3YUX3_9EUPU</name>
<dbReference type="PANTHER" id="PTHR23323">
    <property type="entry name" value="VACUOLAR PROTEIN SORTING-ASSOCIATED PROTEIN"/>
    <property type="match status" value="1"/>
</dbReference>
<evidence type="ECO:0000256" key="4">
    <source>
        <dbReference type="ARBA" id="ARBA00022833"/>
    </source>
</evidence>
<dbReference type="GO" id="GO:0007032">
    <property type="term" value="P:endosome organization"/>
    <property type="evidence" value="ECO:0007669"/>
    <property type="project" value="TreeGrafter"/>
</dbReference>
<dbReference type="GO" id="GO:0048284">
    <property type="term" value="P:organelle fusion"/>
    <property type="evidence" value="ECO:0007669"/>
    <property type="project" value="TreeGrafter"/>
</dbReference>
<keyword evidence="3" id="KW-0863">Zinc-finger</keyword>
<dbReference type="Proteomes" id="UP000678393">
    <property type="component" value="Unassembled WGS sequence"/>
</dbReference>
<reference evidence="6" key="1">
    <citation type="submission" date="2021-04" db="EMBL/GenBank/DDBJ databases">
        <authorList>
            <consortium name="Molecular Ecology Group"/>
        </authorList>
    </citation>
    <scope>NUCLEOTIDE SEQUENCE</scope>
</reference>
<evidence type="ECO:0000256" key="2">
    <source>
        <dbReference type="ARBA" id="ARBA00022723"/>
    </source>
</evidence>
<comment type="caution">
    <text evidence="6">The sequence shown here is derived from an EMBL/GenBank/DDBJ whole genome shotgun (WGS) entry which is preliminary data.</text>
</comment>
<proteinExistence type="predicted"/>
<organism evidence="6 7">
    <name type="scientific">Candidula unifasciata</name>
    <dbReference type="NCBI Taxonomy" id="100452"/>
    <lineage>
        <taxon>Eukaryota</taxon>
        <taxon>Metazoa</taxon>
        <taxon>Spiralia</taxon>
        <taxon>Lophotrochozoa</taxon>
        <taxon>Mollusca</taxon>
        <taxon>Gastropoda</taxon>
        <taxon>Heterobranchia</taxon>
        <taxon>Euthyneura</taxon>
        <taxon>Panpulmonata</taxon>
        <taxon>Eupulmonata</taxon>
        <taxon>Stylommatophora</taxon>
        <taxon>Helicina</taxon>
        <taxon>Helicoidea</taxon>
        <taxon>Geomitridae</taxon>
        <taxon>Candidula</taxon>
    </lineage>
</organism>
<dbReference type="GO" id="GO:0031902">
    <property type="term" value="C:late endosome membrane"/>
    <property type="evidence" value="ECO:0007669"/>
    <property type="project" value="UniProtKB-SubCell"/>
</dbReference>
<feature type="domain" description="Pep3/Vps18 beta-propeller" evidence="5">
    <location>
        <begin position="42"/>
        <end position="415"/>
    </location>
</feature>
<evidence type="ECO:0000256" key="1">
    <source>
        <dbReference type="ARBA" id="ARBA00004492"/>
    </source>
</evidence>
<dbReference type="GO" id="GO:0030674">
    <property type="term" value="F:protein-macromolecule adaptor activity"/>
    <property type="evidence" value="ECO:0007669"/>
    <property type="project" value="TreeGrafter"/>
</dbReference>
<evidence type="ECO:0000313" key="7">
    <source>
        <dbReference type="Proteomes" id="UP000678393"/>
    </source>
</evidence>
<dbReference type="EMBL" id="CAJHNH020000979">
    <property type="protein sequence ID" value="CAG5120863.1"/>
    <property type="molecule type" value="Genomic_DNA"/>
</dbReference>
<dbReference type="GO" id="GO:0008270">
    <property type="term" value="F:zinc ion binding"/>
    <property type="evidence" value="ECO:0007669"/>
    <property type="project" value="UniProtKB-KW"/>
</dbReference>
<evidence type="ECO:0000313" key="6">
    <source>
        <dbReference type="EMBL" id="CAG5120863.1"/>
    </source>
</evidence>
<dbReference type="Pfam" id="PF05131">
    <property type="entry name" value="Pep3_Vps18"/>
    <property type="match status" value="1"/>
</dbReference>
<keyword evidence="4" id="KW-0862">Zinc</keyword>
<dbReference type="GO" id="GO:0006904">
    <property type="term" value="P:vesicle docking involved in exocytosis"/>
    <property type="evidence" value="ECO:0007669"/>
    <property type="project" value="TreeGrafter"/>
</dbReference>
<gene>
    <name evidence="6" type="ORF">CUNI_LOCUS6421</name>
</gene>
<comment type="subcellular location">
    <subcellularLocation>
        <location evidence="1">Late endosome membrane</location>
        <topology evidence="1">Peripheral membrane protein</topology>
        <orientation evidence="1">Cytoplasmic side</orientation>
    </subcellularLocation>
</comment>